<dbReference type="EMBL" id="CP001327">
    <property type="protein sequence ID" value="ACO64393.1"/>
    <property type="molecule type" value="Genomic_DNA"/>
</dbReference>
<dbReference type="OrthoDB" id="10615897at2759"/>
<organism evidence="3 4">
    <name type="scientific">Micromonas commoda (strain RCC299 / NOUM17 / CCMP2709)</name>
    <name type="common">Picoplanktonic green alga</name>
    <dbReference type="NCBI Taxonomy" id="296587"/>
    <lineage>
        <taxon>Eukaryota</taxon>
        <taxon>Viridiplantae</taxon>
        <taxon>Chlorophyta</taxon>
        <taxon>Mamiellophyceae</taxon>
        <taxon>Mamiellales</taxon>
        <taxon>Mamiellaceae</taxon>
        <taxon>Micromonas</taxon>
    </lineage>
</organism>
<evidence type="ECO:0000256" key="2">
    <source>
        <dbReference type="SAM" id="SignalP"/>
    </source>
</evidence>
<dbReference type="InParanoid" id="C1E7U2"/>
<evidence type="ECO:0000256" key="1">
    <source>
        <dbReference type="SAM" id="MobiDB-lite"/>
    </source>
</evidence>
<keyword evidence="4" id="KW-1185">Reference proteome</keyword>
<protein>
    <submittedName>
        <fullName evidence="3">Uncharacterized protein</fullName>
    </submittedName>
</protein>
<gene>
    <name evidence="3" type="ORF">MICPUN_59140</name>
</gene>
<feature type="compositionally biased region" description="Basic and acidic residues" evidence="1">
    <location>
        <begin position="46"/>
        <end position="67"/>
    </location>
</feature>
<proteinExistence type="predicted"/>
<dbReference type="GeneID" id="8244422"/>
<accession>C1E7U2</accession>
<feature type="chain" id="PRO_5002906931" evidence="2">
    <location>
        <begin position="24"/>
        <end position="222"/>
    </location>
</feature>
<feature type="signal peptide" evidence="2">
    <location>
        <begin position="1"/>
        <end position="23"/>
    </location>
</feature>
<name>C1E7U2_MICCC</name>
<dbReference type="AlphaFoldDB" id="C1E7U2"/>
<reference evidence="3 4" key="1">
    <citation type="journal article" date="2009" name="Science">
        <title>Green evolution and dynamic adaptations revealed by genomes of the marine picoeukaryotes Micromonas.</title>
        <authorList>
            <person name="Worden A.Z."/>
            <person name="Lee J.H."/>
            <person name="Mock T."/>
            <person name="Rouze P."/>
            <person name="Simmons M.P."/>
            <person name="Aerts A.L."/>
            <person name="Allen A.E."/>
            <person name="Cuvelier M.L."/>
            <person name="Derelle E."/>
            <person name="Everett M.V."/>
            <person name="Foulon E."/>
            <person name="Grimwood J."/>
            <person name="Gundlach H."/>
            <person name="Henrissat B."/>
            <person name="Napoli C."/>
            <person name="McDonald S.M."/>
            <person name="Parker M.S."/>
            <person name="Rombauts S."/>
            <person name="Salamov A."/>
            <person name="Von Dassow P."/>
            <person name="Badger J.H."/>
            <person name="Coutinho P.M."/>
            <person name="Demir E."/>
            <person name="Dubchak I."/>
            <person name="Gentemann C."/>
            <person name="Eikrem W."/>
            <person name="Gready J.E."/>
            <person name="John U."/>
            <person name="Lanier W."/>
            <person name="Lindquist E.A."/>
            <person name="Lucas S."/>
            <person name="Mayer K.F."/>
            <person name="Moreau H."/>
            <person name="Not F."/>
            <person name="Otillar R."/>
            <person name="Panaud O."/>
            <person name="Pangilinan J."/>
            <person name="Paulsen I."/>
            <person name="Piegu B."/>
            <person name="Poliakov A."/>
            <person name="Robbens S."/>
            <person name="Schmutz J."/>
            <person name="Toulza E."/>
            <person name="Wyss T."/>
            <person name="Zelensky A."/>
            <person name="Zhou K."/>
            <person name="Armbrust E.V."/>
            <person name="Bhattacharya D."/>
            <person name="Goodenough U.W."/>
            <person name="Van de Peer Y."/>
            <person name="Grigoriev I.V."/>
        </authorList>
    </citation>
    <scope>NUCLEOTIDE SEQUENCE [LARGE SCALE GENOMIC DNA]</scope>
    <source>
        <strain evidence="4">RCC299 / NOUM17</strain>
    </source>
</reference>
<dbReference type="RefSeq" id="XP_002503135.1">
    <property type="nucleotide sequence ID" value="XM_002503089.1"/>
</dbReference>
<evidence type="ECO:0000313" key="4">
    <source>
        <dbReference type="Proteomes" id="UP000002009"/>
    </source>
</evidence>
<dbReference type="Proteomes" id="UP000002009">
    <property type="component" value="Chromosome 6"/>
</dbReference>
<sequence length="222" mass="24369">MSSIRYVAVTAFVIALVASSAAASTSRRENTASAKTSEETFAGQRALEELSHTPDTRERDGKPDSDTSEGRWFGWFGWGHKYPYYYSYSYPHYNYYSNYWCGTPYYGGGSHGGYNGGYNSYYKSASGEIKDEMKSRQVLPRDQLAKQAMQRQTIAAKRVPASACSEWLGVTLNEISEAPNEVAVVNDGCCFPSGCALAPSAGCFAQDGQSCCVPDSERKETC</sequence>
<feature type="region of interest" description="Disordered" evidence="1">
    <location>
        <begin position="27"/>
        <end position="67"/>
    </location>
</feature>
<keyword evidence="2" id="KW-0732">Signal</keyword>
<evidence type="ECO:0000313" key="3">
    <source>
        <dbReference type="EMBL" id="ACO64393.1"/>
    </source>
</evidence>
<dbReference type="KEGG" id="mis:MICPUN_59140"/>
<dbReference type="OMA" id="ASACSEW"/>